<dbReference type="GO" id="GO:0005829">
    <property type="term" value="C:cytosol"/>
    <property type="evidence" value="ECO:0007669"/>
    <property type="project" value="TreeGrafter"/>
</dbReference>
<reference evidence="9 13" key="5">
    <citation type="submission" date="2019-11" db="EMBL/GenBank/DDBJ databases">
        <title>Whole genome shotgun sequencing (WGS) data from Adlercreutzia equolifaciens ResAG-91, Eggerthella lenta MRI-F36, MRI-F37, MRI-F40, ResAG-49, ResAG-88, ResAG-121, ResAG-145, and Gordonibacter sp. ResAG-5, ResAG-26, ResAG-43, ResAG-50, ResAG-59.</title>
        <authorList>
            <person name="Stoll D.A."/>
            <person name="Danylec N."/>
            <person name="Franz C.M.A.P."/>
            <person name="Huch M."/>
        </authorList>
    </citation>
    <scope>NUCLEOTIDE SEQUENCE [LARGE SCALE GENOMIC DNA]</scope>
    <source>
        <strain evidence="9 13">ResAG-59</strain>
    </source>
</reference>
<comment type="pathway">
    <text evidence="7">Metabolic intermediate biosynthesis; chorismate biosynthesis; chorismate from D-erythrose 4-phosphate and phosphoenolpyruvate: step 5/7.</text>
</comment>
<dbReference type="EMBL" id="WPOC01000031">
    <property type="protein sequence ID" value="MVN16413.1"/>
    <property type="molecule type" value="Genomic_DNA"/>
</dbReference>
<dbReference type="PRINTS" id="PR01100">
    <property type="entry name" value="SHIKIMTKNASE"/>
</dbReference>
<dbReference type="GO" id="GO:0000287">
    <property type="term" value="F:magnesium ion binding"/>
    <property type="evidence" value="ECO:0007669"/>
    <property type="project" value="UniProtKB-UniRule"/>
</dbReference>
<comment type="function">
    <text evidence="7">Catalyzes the specific phosphorylation of the 3-hydroxyl group of shikimic acid using ATP as a cosubstrate.</text>
</comment>
<comment type="cofactor">
    <cofactor evidence="7">
        <name>Mg(2+)</name>
        <dbReference type="ChEBI" id="CHEBI:18420"/>
    </cofactor>
    <text evidence="7">Binds 1 Mg(2+) ion per subunit.</text>
</comment>
<dbReference type="Proteomes" id="UP000285258">
    <property type="component" value="Unassembled WGS sequence"/>
</dbReference>
<accession>A0A1Y4G629</accession>
<dbReference type="Proteomes" id="UP000468327">
    <property type="component" value="Unassembled WGS sequence"/>
</dbReference>
<dbReference type="GeneID" id="97355482"/>
<keyword evidence="3 7" id="KW-0547">Nucleotide-binding</keyword>
<sequence>MEQERNNIVLIGMPSAGKSTLGIVLAKILNYQFVDADLVIQNQCDKTLQKLIDACGPEGFIQVENEILRDIEAENSIIATGGSAVYSDEAMKHLAEIGRVVYLQISYEELVSRLHDLQERGVVLKGGIGMSLRELYDERKPLYEQYAEITVNIDDLSITAAARKVADALR</sequence>
<keyword evidence="2 7" id="KW-0808">Transferase</keyword>
<feature type="binding site" evidence="7">
    <location>
        <position position="37"/>
    </location>
    <ligand>
        <name>substrate</name>
    </ligand>
</feature>
<dbReference type="PANTHER" id="PTHR21087">
    <property type="entry name" value="SHIKIMATE KINASE"/>
    <property type="match status" value="1"/>
</dbReference>
<dbReference type="EMBL" id="WKZA01000001">
    <property type="protein sequence ID" value="MSA93533.1"/>
    <property type="molecule type" value="Genomic_DNA"/>
</dbReference>
<evidence type="ECO:0000256" key="3">
    <source>
        <dbReference type="ARBA" id="ARBA00022741"/>
    </source>
</evidence>
<comment type="subcellular location">
    <subcellularLocation>
        <location evidence="7">Cytoplasm</location>
    </subcellularLocation>
</comment>
<dbReference type="SUPFAM" id="SSF52540">
    <property type="entry name" value="P-loop containing nucleoside triphosphate hydrolases"/>
    <property type="match status" value="1"/>
</dbReference>
<keyword evidence="7" id="KW-0963">Cytoplasm</keyword>
<dbReference type="AlphaFoldDB" id="A0A1Y4G629"/>
<dbReference type="InterPro" id="IPR027417">
    <property type="entry name" value="P-loop_NTPase"/>
</dbReference>
<feature type="binding site" evidence="7">
    <location>
        <position position="19"/>
    </location>
    <ligand>
        <name>Mg(2+)</name>
        <dbReference type="ChEBI" id="CHEBI:18420"/>
    </ligand>
</feature>
<evidence type="ECO:0000313" key="13">
    <source>
        <dbReference type="Proteomes" id="UP000468327"/>
    </source>
</evidence>
<evidence type="ECO:0000256" key="1">
    <source>
        <dbReference type="ARBA" id="ARBA00022605"/>
    </source>
</evidence>
<dbReference type="GO" id="GO:0004765">
    <property type="term" value="F:shikimate kinase activity"/>
    <property type="evidence" value="ECO:0007669"/>
    <property type="project" value="UniProtKB-UniRule"/>
</dbReference>
<dbReference type="GO" id="GO:0005524">
    <property type="term" value="F:ATP binding"/>
    <property type="evidence" value="ECO:0007669"/>
    <property type="project" value="UniProtKB-UniRule"/>
</dbReference>
<evidence type="ECO:0000313" key="11">
    <source>
        <dbReference type="Proteomes" id="UP000285258"/>
    </source>
</evidence>
<dbReference type="GO" id="GO:0008652">
    <property type="term" value="P:amino acid biosynthetic process"/>
    <property type="evidence" value="ECO:0007669"/>
    <property type="project" value="UniProtKB-KW"/>
</dbReference>
<dbReference type="PANTHER" id="PTHR21087:SF16">
    <property type="entry name" value="SHIKIMATE KINASE 1, CHLOROPLASTIC"/>
    <property type="match status" value="1"/>
</dbReference>
<keyword evidence="7" id="KW-0460">Magnesium</keyword>
<organism evidence="9 13">
    <name type="scientific">Gordonibacter urolithinfaciens</name>
    <dbReference type="NCBI Taxonomy" id="1335613"/>
    <lineage>
        <taxon>Bacteria</taxon>
        <taxon>Bacillati</taxon>
        <taxon>Actinomycetota</taxon>
        <taxon>Coriobacteriia</taxon>
        <taxon>Eggerthellales</taxon>
        <taxon>Eggerthellaceae</taxon>
        <taxon>Gordonibacter</taxon>
    </lineage>
</organism>
<keyword evidence="13" id="KW-1185">Reference proteome</keyword>
<keyword evidence="1 7" id="KW-0028">Amino-acid biosynthesis</keyword>
<evidence type="ECO:0000313" key="8">
    <source>
        <dbReference type="EMBL" id="MSA93533.1"/>
    </source>
</evidence>
<dbReference type="InterPro" id="IPR000623">
    <property type="entry name" value="Shikimate_kinase/TSH1"/>
</dbReference>
<feature type="binding site" evidence="7">
    <location>
        <position position="139"/>
    </location>
    <ligand>
        <name>substrate</name>
    </ligand>
</feature>
<feature type="binding site" evidence="7">
    <location>
        <position position="82"/>
    </location>
    <ligand>
        <name>substrate</name>
    </ligand>
</feature>
<dbReference type="GO" id="GO:0009423">
    <property type="term" value="P:chorismate biosynthetic process"/>
    <property type="evidence" value="ECO:0007669"/>
    <property type="project" value="UniProtKB-UniRule"/>
</dbReference>
<feature type="binding site" evidence="7">
    <location>
        <position position="120"/>
    </location>
    <ligand>
        <name>ATP</name>
        <dbReference type="ChEBI" id="CHEBI:30616"/>
    </ligand>
</feature>
<keyword evidence="5 7" id="KW-0067">ATP-binding</keyword>
<comment type="caution">
    <text evidence="9">The sequence shown here is derived from an EMBL/GenBank/DDBJ whole genome shotgun (WGS) entry which is preliminary data.</text>
</comment>
<dbReference type="CDD" id="cd00464">
    <property type="entry name" value="SK"/>
    <property type="match status" value="1"/>
</dbReference>
<evidence type="ECO:0000256" key="2">
    <source>
        <dbReference type="ARBA" id="ARBA00022679"/>
    </source>
</evidence>
<evidence type="ECO:0000256" key="7">
    <source>
        <dbReference type="HAMAP-Rule" id="MF_00109"/>
    </source>
</evidence>
<evidence type="ECO:0000256" key="5">
    <source>
        <dbReference type="ARBA" id="ARBA00022840"/>
    </source>
</evidence>
<evidence type="ECO:0000256" key="6">
    <source>
        <dbReference type="ARBA" id="ARBA00023141"/>
    </source>
</evidence>
<dbReference type="Pfam" id="PF01202">
    <property type="entry name" value="SKI"/>
    <property type="match status" value="1"/>
</dbReference>
<dbReference type="InterPro" id="IPR031322">
    <property type="entry name" value="Shikimate/glucono_kinase"/>
</dbReference>
<proteinExistence type="inferred from homology"/>
<dbReference type="EC" id="2.7.1.71" evidence="7"/>
<comment type="similarity">
    <text evidence="7">Belongs to the shikimate kinase family.</text>
</comment>
<evidence type="ECO:0000313" key="10">
    <source>
        <dbReference type="EMBL" id="ROT91963.1"/>
    </source>
</evidence>
<dbReference type="RefSeq" id="WP_015539373.1">
    <property type="nucleotide sequence ID" value="NZ_BAABZN010000001.1"/>
</dbReference>
<reference evidence="10" key="3">
    <citation type="journal article" date="2019" name="Microbiol. Resour. Announc.">
        <title>Draft Genome Sequences of Type Strains of Gordonibacter faecihominis, Paraeggerthella hongkongensis, Parvibacter caecicola,Slackia equolifaciens, Slackia faecicanis, and Slackia isoflavoniconvertens.</title>
        <authorList>
            <person name="Danylec N."/>
            <person name="Stoll D.A."/>
            <person name="Dotsch A."/>
            <person name="Huch M."/>
        </authorList>
    </citation>
    <scope>NUCLEOTIDE SEQUENCE</scope>
    <source>
        <strain evidence="10">DSM 27213</strain>
    </source>
</reference>
<comment type="caution">
    <text evidence="7">Lacks conserved residue(s) required for the propagation of feature annotation.</text>
</comment>
<feature type="binding site" evidence="7">
    <location>
        <begin position="15"/>
        <end position="20"/>
    </location>
    <ligand>
        <name>ATP</name>
        <dbReference type="ChEBI" id="CHEBI:30616"/>
    </ligand>
</feature>
<reference evidence="10" key="2">
    <citation type="journal article" date="2019" name="Int. J. Syst. Evol. Microbiol.">
        <title>Gordonibacter faecihominis is a later heterotypic synonym of Gordonibacter urolithinfaciens.</title>
        <authorList>
            <person name="Danylec N."/>
            <person name="Stoll D.A."/>
            <person name="Huch M."/>
        </authorList>
    </citation>
    <scope>NUCLEOTIDE SEQUENCE</scope>
    <source>
        <strain evidence="10">DSM 27213</strain>
    </source>
</reference>
<dbReference type="HAMAP" id="MF_00109">
    <property type="entry name" value="Shikimate_kinase"/>
    <property type="match status" value="1"/>
</dbReference>
<keyword evidence="4 7" id="KW-0418">Kinase</keyword>
<name>A0A1Y4G629_9ACTN</name>
<keyword evidence="7" id="KW-0479">Metal-binding</keyword>
<evidence type="ECO:0000313" key="12">
    <source>
        <dbReference type="Proteomes" id="UP000462865"/>
    </source>
</evidence>
<reference evidence="11" key="1">
    <citation type="submission" date="2018-05" db="EMBL/GenBank/DDBJ databases">
        <title>Genome Sequencing of selected type strains of the family Eggerthellaceae.</title>
        <authorList>
            <person name="Danylec N."/>
            <person name="Stoll D.A."/>
            <person name="Doetsch A."/>
            <person name="Huch M."/>
        </authorList>
    </citation>
    <scope>NUCLEOTIDE SEQUENCE [LARGE SCALE GENOMIC DNA]</scope>
    <source>
        <strain evidence="11">DSM 27213</strain>
    </source>
</reference>
<dbReference type="EMBL" id="QIBW01000001">
    <property type="protein sequence ID" value="ROT91963.1"/>
    <property type="molecule type" value="Genomic_DNA"/>
</dbReference>
<gene>
    <name evidence="7" type="primary">aroK</name>
    <name evidence="10" type="ORF">DMP12_00130</name>
    <name evidence="8" type="ORF">GKG38_00270</name>
    <name evidence="9" type="ORF">GO738_13875</name>
</gene>
<comment type="subunit">
    <text evidence="7">Monomer.</text>
</comment>
<evidence type="ECO:0000313" key="9">
    <source>
        <dbReference type="EMBL" id="MVN16413.1"/>
    </source>
</evidence>
<comment type="catalytic activity">
    <reaction evidence="7">
        <text>shikimate + ATP = 3-phosphoshikimate + ADP + H(+)</text>
        <dbReference type="Rhea" id="RHEA:13121"/>
        <dbReference type="ChEBI" id="CHEBI:15378"/>
        <dbReference type="ChEBI" id="CHEBI:30616"/>
        <dbReference type="ChEBI" id="CHEBI:36208"/>
        <dbReference type="ChEBI" id="CHEBI:145989"/>
        <dbReference type="ChEBI" id="CHEBI:456216"/>
        <dbReference type="EC" id="2.7.1.71"/>
    </reaction>
</comment>
<evidence type="ECO:0000256" key="4">
    <source>
        <dbReference type="ARBA" id="ARBA00022777"/>
    </source>
</evidence>
<dbReference type="UniPathway" id="UPA00053">
    <property type="reaction ID" value="UER00088"/>
</dbReference>
<dbReference type="GO" id="GO:0009073">
    <property type="term" value="P:aromatic amino acid family biosynthetic process"/>
    <property type="evidence" value="ECO:0007669"/>
    <property type="project" value="UniProtKB-KW"/>
</dbReference>
<protein>
    <recommendedName>
        <fullName evidence="7">Shikimate kinase</fullName>
        <shortName evidence="7">SK</shortName>
        <ecNumber evidence="7">2.7.1.71</ecNumber>
    </recommendedName>
</protein>
<dbReference type="Proteomes" id="UP000462865">
    <property type="component" value="Unassembled WGS sequence"/>
</dbReference>
<reference evidence="8 12" key="4">
    <citation type="journal article" date="2019" name="Nat. Med.">
        <title>A library of human gut bacterial isolates paired with longitudinal multiomics data enables mechanistic microbiome research.</title>
        <authorList>
            <person name="Poyet M."/>
            <person name="Groussin M."/>
            <person name="Gibbons S.M."/>
            <person name="Avila-Pacheco J."/>
            <person name="Jiang X."/>
            <person name="Kearney S.M."/>
            <person name="Perrotta A.R."/>
            <person name="Berdy B."/>
            <person name="Zhao S."/>
            <person name="Lieberman T.D."/>
            <person name="Swanson P.K."/>
            <person name="Smith M."/>
            <person name="Roesemann S."/>
            <person name="Alexander J.E."/>
            <person name="Rich S.A."/>
            <person name="Livny J."/>
            <person name="Vlamakis H."/>
            <person name="Clish C."/>
            <person name="Bullock K."/>
            <person name="Deik A."/>
            <person name="Scott J."/>
            <person name="Pierce K.A."/>
            <person name="Xavier R.J."/>
            <person name="Alm E.J."/>
        </authorList>
    </citation>
    <scope>NUCLEOTIDE SEQUENCE [LARGE SCALE GENOMIC DNA]</scope>
    <source>
        <strain evidence="8 12">BIOML-A1</strain>
    </source>
</reference>
<keyword evidence="6 7" id="KW-0057">Aromatic amino acid biosynthesis</keyword>
<dbReference type="Gene3D" id="3.40.50.300">
    <property type="entry name" value="P-loop containing nucleotide triphosphate hydrolases"/>
    <property type="match status" value="1"/>
</dbReference>